<comment type="caution">
    <text evidence="2">The sequence shown here is derived from an EMBL/GenBank/DDBJ whole genome shotgun (WGS) entry which is preliminary data.</text>
</comment>
<evidence type="ECO:0000313" key="2">
    <source>
        <dbReference type="EMBL" id="KAJ5183407.1"/>
    </source>
</evidence>
<accession>A0A9W9ISW2</accession>
<dbReference type="OrthoDB" id="5337308at2759"/>
<reference evidence="2" key="1">
    <citation type="submission" date="2022-11" db="EMBL/GenBank/DDBJ databases">
        <authorList>
            <person name="Petersen C."/>
        </authorList>
    </citation>
    <scope>NUCLEOTIDE SEQUENCE</scope>
    <source>
        <strain evidence="2">IBT 21917</strain>
    </source>
</reference>
<name>A0A9W9ISW2_9EURO</name>
<dbReference type="AlphaFoldDB" id="A0A9W9ISW2"/>
<sequence length="287" mass="32353">MENFVKGAGLWTELEHTLSDPSAKDTVDSVVLSLAKDQRTTMEDKGGWGYYTDDDPSEDPSDREEEALRLMGLEDDVEFIYAKAWLWRNPDFFLSGIYNCQHGIWSTQSTYIKYQSDPGKPPGSPDRLSEVMWALWMKVCPNEVENLRWIIQDHASNQNSLKLLKEAAQARDNYNEHDLAAHSGDVTTWEPGIFETPITAHSCDQAAGACDFYSILRAPNTIGVAYLLKDKAQRLRKTISRISAFYLYDEEADEDISSQKRLAHTTTGCGKQGFPSAQPYLSHTPVS</sequence>
<evidence type="ECO:0000256" key="1">
    <source>
        <dbReference type="SAM" id="MobiDB-lite"/>
    </source>
</evidence>
<evidence type="ECO:0000313" key="3">
    <source>
        <dbReference type="Proteomes" id="UP001146351"/>
    </source>
</evidence>
<dbReference type="EMBL" id="JAPQKO010000001">
    <property type="protein sequence ID" value="KAJ5183407.1"/>
    <property type="molecule type" value="Genomic_DNA"/>
</dbReference>
<gene>
    <name evidence="2" type="ORF">N7492_001023</name>
</gene>
<protein>
    <submittedName>
        <fullName evidence="2">Uncharacterized protein</fullName>
    </submittedName>
</protein>
<feature type="region of interest" description="Disordered" evidence="1">
    <location>
        <begin position="267"/>
        <end position="287"/>
    </location>
</feature>
<organism evidence="2 3">
    <name type="scientific">Penicillium capsulatum</name>
    <dbReference type="NCBI Taxonomy" id="69766"/>
    <lineage>
        <taxon>Eukaryota</taxon>
        <taxon>Fungi</taxon>
        <taxon>Dikarya</taxon>
        <taxon>Ascomycota</taxon>
        <taxon>Pezizomycotina</taxon>
        <taxon>Eurotiomycetes</taxon>
        <taxon>Eurotiomycetidae</taxon>
        <taxon>Eurotiales</taxon>
        <taxon>Aspergillaceae</taxon>
        <taxon>Penicillium</taxon>
    </lineage>
</organism>
<dbReference type="Proteomes" id="UP001146351">
    <property type="component" value="Unassembled WGS sequence"/>
</dbReference>
<keyword evidence="3" id="KW-1185">Reference proteome</keyword>
<reference evidence="2" key="2">
    <citation type="journal article" date="2023" name="IMA Fungus">
        <title>Comparative genomic study of the Penicillium genus elucidates a diverse pangenome and 15 lateral gene transfer events.</title>
        <authorList>
            <person name="Petersen C."/>
            <person name="Sorensen T."/>
            <person name="Nielsen M.R."/>
            <person name="Sondergaard T.E."/>
            <person name="Sorensen J.L."/>
            <person name="Fitzpatrick D.A."/>
            <person name="Frisvad J.C."/>
            <person name="Nielsen K.L."/>
        </authorList>
    </citation>
    <scope>NUCLEOTIDE SEQUENCE</scope>
    <source>
        <strain evidence="2">IBT 21917</strain>
    </source>
</reference>
<proteinExistence type="predicted"/>